<feature type="domain" description="Peptidase S59" evidence="9">
    <location>
        <begin position="386"/>
        <end position="532"/>
    </location>
</feature>
<dbReference type="InterPro" id="IPR036903">
    <property type="entry name" value="Nup98_auto-Pept-S59_dom_sf"/>
</dbReference>
<keyword evidence="8" id="KW-0539">Nucleus</keyword>
<evidence type="ECO:0000256" key="1">
    <source>
        <dbReference type="ARBA" id="ARBA00004567"/>
    </source>
</evidence>
<evidence type="ECO:0000256" key="4">
    <source>
        <dbReference type="ARBA" id="ARBA00022816"/>
    </source>
</evidence>
<evidence type="ECO:0000256" key="7">
    <source>
        <dbReference type="ARBA" id="ARBA00023132"/>
    </source>
</evidence>
<dbReference type="Proteomes" id="UP000663828">
    <property type="component" value="Unassembled WGS sequence"/>
</dbReference>
<dbReference type="GO" id="GO:0034398">
    <property type="term" value="P:telomere tethering at nuclear periphery"/>
    <property type="evidence" value="ECO:0007669"/>
    <property type="project" value="TreeGrafter"/>
</dbReference>
<evidence type="ECO:0000259" key="9">
    <source>
        <dbReference type="PROSITE" id="PS51434"/>
    </source>
</evidence>
<organism evidence="10 11">
    <name type="scientific">Adineta ricciae</name>
    <name type="common">Rotifer</name>
    <dbReference type="NCBI Taxonomy" id="249248"/>
    <lineage>
        <taxon>Eukaryota</taxon>
        <taxon>Metazoa</taxon>
        <taxon>Spiralia</taxon>
        <taxon>Gnathifera</taxon>
        <taxon>Rotifera</taxon>
        <taxon>Eurotatoria</taxon>
        <taxon>Bdelloidea</taxon>
        <taxon>Adinetida</taxon>
        <taxon>Adinetidae</taxon>
        <taxon>Adineta</taxon>
    </lineage>
</organism>
<evidence type="ECO:0000256" key="3">
    <source>
        <dbReference type="ARBA" id="ARBA00022448"/>
    </source>
</evidence>
<dbReference type="GO" id="GO:0017056">
    <property type="term" value="F:structural constituent of nuclear pore"/>
    <property type="evidence" value="ECO:0007669"/>
    <property type="project" value="InterPro"/>
</dbReference>
<dbReference type="PANTHER" id="PTHR23198">
    <property type="entry name" value="NUCLEOPORIN"/>
    <property type="match status" value="1"/>
</dbReference>
<dbReference type="PANTHER" id="PTHR23198:SF6">
    <property type="entry name" value="NUCLEAR PORE COMPLEX PROTEIN NUP98-NUP96"/>
    <property type="match status" value="1"/>
</dbReference>
<keyword evidence="11" id="KW-1185">Reference proteome</keyword>
<dbReference type="PROSITE" id="PS51434">
    <property type="entry name" value="NUP_C"/>
    <property type="match status" value="1"/>
</dbReference>
<dbReference type="GO" id="GO:0008139">
    <property type="term" value="F:nuclear localization sequence binding"/>
    <property type="evidence" value="ECO:0007669"/>
    <property type="project" value="TreeGrafter"/>
</dbReference>
<dbReference type="GO" id="GO:0044614">
    <property type="term" value="C:nuclear pore cytoplasmic filaments"/>
    <property type="evidence" value="ECO:0007669"/>
    <property type="project" value="TreeGrafter"/>
</dbReference>
<proteinExistence type="inferred from homology"/>
<keyword evidence="4" id="KW-0509">mRNA transport</keyword>
<dbReference type="InterPro" id="IPR007230">
    <property type="entry name" value="Nup98_auto-Pept-S59_dom"/>
</dbReference>
<evidence type="ECO:0000313" key="10">
    <source>
        <dbReference type="EMBL" id="CAF1562684.1"/>
    </source>
</evidence>
<dbReference type="SUPFAM" id="SSF82215">
    <property type="entry name" value="C-terminal autoproteolytic domain of nucleoporin nup98"/>
    <property type="match status" value="1"/>
</dbReference>
<accession>A0A815XX95</accession>
<evidence type="ECO:0000256" key="6">
    <source>
        <dbReference type="ARBA" id="ARBA00023010"/>
    </source>
</evidence>
<keyword evidence="6" id="KW-0811">Translocation</keyword>
<reference evidence="10" key="1">
    <citation type="submission" date="2021-02" db="EMBL/GenBank/DDBJ databases">
        <authorList>
            <person name="Nowell W R."/>
        </authorList>
    </citation>
    <scope>NUCLEOTIDE SEQUENCE</scope>
</reference>
<keyword evidence="3" id="KW-0813">Transport</keyword>
<evidence type="ECO:0000256" key="5">
    <source>
        <dbReference type="ARBA" id="ARBA00022927"/>
    </source>
</evidence>
<keyword evidence="5" id="KW-0653">Protein transport</keyword>
<dbReference type="Pfam" id="PF04096">
    <property type="entry name" value="Nucleoporin2"/>
    <property type="match status" value="1"/>
</dbReference>
<sequence>MFNFGSKTKNNASLFGQSTPVNQNRRESIFSFGNATAIPPSTPSSSSILFGKRQDRMFIFSTPLYTPILAGTTSILQPLSPESTTFPKYQPASGLLKDDTQKKLSDNIQSNENKRFSLSSTFTVTSASATSTSFLFDNQPVTSSAMKFTFGDSQSSKPSASSDTLTSFTTTDVPFHFSSSKPVITKPTTSTTPVLFSTMKASTTSAVDLKLFQTMINTQPYNKELDFLARNLESGVHRDRARRLRTESESTTTLSFRPKNNPFLSILTKPSVLSTNPVPAHNSLSSKPTKRKFADSFIDGDDDDEYEKHLLLTNPSLSSTTKTSTLNIKRPRLLDMNKIRSIVLGTNDSINDATISESQSTWKQYSNYDEYISSKKPSHCLPKLTLKDYYTKPAIEELRSYFNEQGQCFVEKFTVGRKHYGSVTFQGSHMNLAGLDLDRLVEIDRRQVTVYPDENDRPGEGEGLNCQAVISLLGVYPIDRSKSNSGEEVTDPERLIEMNYGQYLEGMTKKFHGRFIDYDVETGTWTFQVEHF</sequence>
<dbReference type="Gene3D" id="3.30.1610.10">
    <property type="entry name" value="Peptidase S59, nucleoporin"/>
    <property type="match status" value="1"/>
</dbReference>
<dbReference type="GO" id="GO:0051028">
    <property type="term" value="P:mRNA transport"/>
    <property type="evidence" value="ECO:0007669"/>
    <property type="project" value="UniProtKB-KW"/>
</dbReference>
<dbReference type="GO" id="GO:0006405">
    <property type="term" value="P:RNA export from nucleus"/>
    <property type="evidence" value="ECO:0007669"/>
    <property type="project" value="TreeGrafter"/>
</dbReference>
<evidence type="ECO:0000256" key="8">
    <source>
        <dbReference type="ARBA" id="ARBA00023242"/>
    </source>
</evidence>
<gene>
    <name evidence="10" type="ORF">XAT740_LOCUS43759</name>
</gene>
<dbReference type="InterPro" id="IPR037665">
    <property type="entry name" value="Nucleoporin_S59-like"/>
</dbReference>
<dbReference type="EMBL" id="CAJNOR010005443">
    <property type="protein sequence ID" value="CAF1562684.1"/>
    <property type="molecule type" value="Genomic_DNA"/>
</dbReference>
<comment type="similarity">
    <text evidence="2">Belongs to the nucleoporin GLFG family.</text>
</comment>
<comment type="caution">
    <text evidence="10">The sequence shown here is derived from an EMBL/GenBank/DDBJ whole genome shotgun (WGS) entry which is preliminary data.</text>
</comment>
<dbReference type="AlphaFoldDB" id="A0A815XX95"/>
<keyword evidence="7" id="KW-0906">Nuclear pore complex</keyword>
<name>A0A815XX95_ADIRI</name>
<evidence type="ECO:0000313" key="11">
    <source>
        <dbReference type="Proteomes" id="UP000663828"/>
    </source>
</evidence>
<comment type="subcellular location">
    <subcellularLocation>
        <location evidence="1">Nucleus</location>
        <location evidence="1">Nuclear pore complex</location>
    </subcellularLocation>
</comment>
<evidence type="ECO:0000256" key="2">
    <source>
        <dbReference type="ARBA" id="ARBA00008926"/>
    </source>
</evidence>
<dbReference type="GO" id="GO:0003723">
    <property type="term" value="F:RNA binding"/>
    <property type="evidence" value="ECO:0007669"/>
    <property type="project" value="TreeGrafter"/>
</dbReference>
<protein>
    <recommendedName>
        <fullName evidence="9">Peptidase S59 domain-containing protein</fullName>
    </recommendedName>
</protein>
<dbReference type="GO" id="GO:0006606">
    <property type="term" value="P:protein import into nucleus"/>
    <property type="evidence" value="ECO:0007669"/>
    <property type="project" value="TreeGrafter"/>
</dbReference>
<dbReference type="GO" id="GO:0000973">
    <property type="term" value="P:post-transcriptional tethering of RNA polymerase II gene DNA at nuclear periphery"/>
    <property type="evidence" value="ECO:0007669"/>
    <property type="project" value="TreeGrafter"/>
</dbReference>